<protein>
    <submittedName>
        <fullName evidence="1">Uncharacterized protein</fullName>
    </submittedName>
</protein>
<accession>A0A3L6E698</accession>
<proteinExistence type="predicted"/>
<dbReference type="EMBL" id="NCVQ01000007">
    <property type="protein sequence ID" value="PWZ16330.1"/>
    <property type="molecule type" value="Genomic_DNA"/>
</dbReference>
<dbReference type="Proteomes" id="UP000251960">
    <property type="component" value="Chromosome 6"/>
</dbReference>
<name>A0A3L6E698_MAIZE</name>
<feature type="non-terminal residue" evidence="1">
    <location>
        <position position="1"/>
    </location>
</feature>
<evidence type="ECO:0000313" key="1">
    <source>
        <dbReference type="EMBL" id="PWZ16330.1"/>
    </source>
</evidence>
<sequence length="39" mass="4230">SHSPSLQSPFTFPFSAITCISHSPSHKAYSHSHVHPTPS</sequence>
<organism evidence="1">
    <name type="scientific">Zea mays</name>
    <name type="common">Maize</name>
    <dbReference type="NCBI Taxonomy" id="4577"/>
    <lineage>
        <taxon>Eukaryota</taxon>
        <taxon>Viridiplantae</taxon>
        <taxon>Streptophyta</taxon>
        <taxon>Embryophyta</taxon>
        <taxon>Tracheophyta</taxon>
        <taxon>Spermatophyta</taxon>
        <taxon>Magnoliopsida</taxon>
        <taxon>Liliopsida</taxon>
        <taxon>Poales</taxon>
        <taxon>Poaceae</taxon>
        <taxon>PACMAD clade</taxon>
        <taxon>Panicoideae</taxon>
        <taxon>Andropogonodae</taxon>
        <taxon>Andropogoneae</taxon>
        <taxon>Tripsacinae</taxon>
        <taxon>Zea</taxon>
    </lineage>
</organism>
<dbReference type="AlphaFoldDB" id="A0A3L6E698"/>
<gene>
    <name evidence="1" type="ORF">Zm00014a_032385</name>
</gene>
<reference evidence="1" key="1">
    <citation type="journal article" date="2018" name="Nat. Genet.">
        <title>Extensive intraspecific gene order and gene structural variations between Mo17 and other maize genomes.</title>
        <authorList>
            <person name="Sun S."/>
            <person name="Zhou Y."/>
            <person name="Chen J."/>
            <person name="Shi J."/>
            <person name="Zhao H."/>
            <person name="Zhao H."/>
            <person name="Song W."/>
            <person name="Zhang M."/>
            <person name="Cui Y."/>
            <person name="Dong X."/>
            <person name="Liu H."/>
            <person name="Ma X."/>
            <person name="Jiao Y."/>
            <person name="Wang B."/>
            <person name="Wei X."/>
            <person name="Stein J.C."/>
            <person name="Glaubitz J.C."/>
            <person name="Lu F."/>
            <person name="Yu G."/>
            <person name="Liang C."/>
            <person name="Fengler K."/>
            <person name="Li B."/>
            <person name="Rafalski A."/>
            <person name="Schnable P.S."/>
            <person name="Ware D.H."/>
            <person name="Buckler E.S."/>
            <person name="Lai J."/>
        </authorList>
    </citation>
    <scope>NUCLEOTIDE SEQUENCE [LARGE SCALE GENOMIC DNA]</scope>
    <source>
        <tissue evidence="1">Seedling</tissue>
    </source>
</reference>
<comment type="caution">
    <text evidence="1">The sequence shown here is derived from an EMBL/GenBank/DDBJ whole genome shotgun (WGS) entry which is preliminary data.</text>
</comment>